<dbReference type="InterPro" id="IPR031630">
    <property type="entry name" value="CCDC117"/>
</dbReference>
<protein>
    <submittedName>
        <fullName evidence="2">Coiled-coil domain containing 117</fullName>
    </submittedName>
</protein>
<feature type="region of interest" description="Disordered" evidence="1">
    <location>
        <begin position="208"/>
        <end position="261"/>
    </location>
</feature>
<name>A0A8C9T4H7_SCLFO</name>
<dbReference type="GeneID" id="108932533"/>
<dbReference type="KEGG" id="sfm:108932533"/>
<evidence type="ECO:0000256" key="1">
    <source>
        <dbReference type="SAM" id="MobiDB-lite"/>
    </source>
</evidence>
<dbReference type="Pfam" id="PF15810">
    <property type="entry name" value="CCDC117"/>
    <property type="match status" value="1"/>
</dbReference>
<gene>
    <name evidence="2" type="primary">ccdc117</name>
</gene>
<reference evidence="2 3" key="1">
    <citation type="submission" date="2019-04" db="EMBL/GenBank/DDBJ databases">
        <authorList>
            <consortium name="Wellcome Sanger Institute Data Sharing"/>
        </authorList>
    </citation>
    <scope>NUCLEOTIDE SEQUENCE [LARGE SCALE GENOMIC DNA]</scope>
</reference>
<evidence type="ECO:0000313" key="3">
    <source>
        <dbReference type="Proteomes" id="UP000694397"/>
    </source>
</evidence>
<dbReference type="Ensembl" id="ENSSFOT00015045325.1">
    <property type="protein sequence ID" value="ENSSFOP00015046924.1"/>
    <property type="gene ID" value="ENSSFOG00015027233.1"/>
</dbReference>
<dbReference type="RefSeq" id="XP_029102165.1">
    <property type="nucleotide sequence ID" value="XM_029246332.1"/>
</dbReference>
<dbReference type="Proteomes" id="UP000694397">
    <property type="component" value="Chromosome 19"/>
</dbReference>
<dbReference type="PANTHER" id="PTHR36128:SF1">
    <property type="entry name" value="COILED-COIL DOMAIN-CONTAINING PROTEIN 117"/>
    <property type="match status" value="1"/>
</dbReference>
<sequence>MHRPGPVSSELGFLPSLYPIPGLSHTMDVGMSKGAADSGPFAEATVQNPGWERRYLRKRKRRLDDESCEAKRSRLMGDGLYMPWGDPRMDSLQATQSSSSPLPVSPIPQPVFPSPPCPVPVASCLEMEAAQRRLQEIEDRITLEDDDEEEDLDVEPAQNRRVLVLSDSLREGLQQGLGDILPQAVAQSVSRSCMELVLWRPPEDALPRKLKDSLQRQRKQMGGRQPPSAPAVAGKSAESEAPAAVYCSPGTQVQAEEEMEL</sequence>
<accession>A0A8C9T4H7</accession>
<evidence type="ECO:0000313" key="2">
    <source>
        <dbReference type="Ensembl" id="ENSSFOP00015046924.1"/>
    </source>
</evidence>
<dbReference type="PANTHER" id="PTHR36128">
    <property type="entry name" value="COILED-COIL DOMAIN-CONTAINING PROTEIN 117"/>
    <property type="match status" value="1"/>
</dbReference>
<reference evidence="2" key="3">
    <citation type="submission" date="2025-09" db="UniProtKB">
        <authorList>
            <consortium name="Ensembl"/>
        </authorList>
    </citation>
    <scope>IDENTIFICATION</scope>
</reference>
<keyword evidence="3" id="KW-1185">Reference proteome</keyword>
<dbReference type="GeneTree" id="ENSGT00390000005772"/>
<dbReference type="CTD" id="150275"/>
<reference evidence="2" key="2">
    <citation type="submission" date="2025-08" db="UniProtKB">
        <authorList>
            <consortium name="Ensembl"/>
        </authorList>
    </citation>
    <scope>IDENTIFICATION</scope>
</reference>
<organism evidence="2 3">
    <name type="scientific">Scleropages formosus</name>
    <name type="common">Asian bonytongue</name>
    <name type="synonym">Osteoglossum formosum</name>
    <dbReference type="NCBI Taxonomy" id="113540"/>
    <lineage>
        <taxon>Eukaryota</taxon>
        <taxon>Metazoa</taxon>
        <taxon>Chordata</taxon>
        <taxon>Craniata</taxon>
        <taxon>Vertebrata</taxon>
        <taxon>Euteleostomi</taxon>
        <taxon>Actinopterygii</taxon>
        <taxon>Neopterygii</taxon>
        <taxon>Teleostei</taxon>
        <taxon>Osteoglossocephala</taxon>
        <taxon>Osteoglossomorpha</taxon>
        <taxon>Osteoglossiformes</taxon>
        <taxon>Osteoglossidae</taxon>
        <taxon>Scleropages</taxon>
    </lineage>
</organism>
<dbReference type="OrthoDB" id="9450632at2759"/>
<proteinExistence type="predicted"/>
<dbReference type="AlphaFoldDB" id="A0A8C9T4H7"/>